<dbReference type="AlphaFoldDB" id="D9QRK5"/>
<reference evidence="4 5" key="1">
    <citation type="journal article" date="2010" name="Stand. Genomic Sci.">
        <title>Complete genome sequence of Acetohalobium arabaticum type strain (Z-7288).</title>
        <authorList>
            <person name="Sikorski J."/>
            <person name="Lapidus A."/>
            <person name="Chertkov O."/>
            <person name="Lucas S."/>
            <person name="Copeland A."/>
            <person name="Glavina Del Rio T."/>
            <person name="Nolan M."/>
            <person name="Tice H."/>
            <person name="Cheng J.F."/>
            <person name="Han C."/>
            <person name="Brambilla E."/>
            <person name="Pitluck S."/>
            <person name="Liolios K."/>
            <person name="Ivanova N."/>
            <person name="Mavromatis K."/>
            <person name="Mikhailova N."/>
            <person name="Pati A."/>
            <person name="Bruce D."/>
            <person name="Detter C."/>
            <person name="Tapia R."/>
            <person name="Goodwin L."/>
            <person name="Chen A."/>
            <person name="Palaniappan K."/>
            <person name="Land M."/>
            <person name="Hauser L."/>
            <person name="Chang Y.J."/>
            <person name="Jeffries C.D."/>
            <person name="Rohde M."/>
            <person name="Goker M."/>
            <person name="Spring S."/>
            <person name="Woyke T."/>
            <person name="Bristow J."/>
            <person name="Eisen J.A."/>
            <person name="Markowitz V."/>
            <person name="Hugenholtz P."/>
            <person name="Kyrpides N.C."/>
            <person name="Klenk H.P."/>
        </authorList>
    </citation>
    <scope>NUCLEOTIDE SEQUENCE [LARGE SCALE GENOMIC DNA]</scope>
    <source>
        <strain evidence="5">ATCC 49924 / DSM 5501 / Z-7288</strain>
    </source>
</reference>
<keyword evidence="2" id="KW-1133">Transmembrane helix</keyword>
<keyword evidence="2" id="KW-0812">Transmembrane</keyword>
<evidence type="ECO:0000313" key="5">
    <source>
        <dbReference type="Proteomes" id="UP000001661"/>
    </source>
</evidence>
<protein>
    <submittedName>
        <fullName evidence="4">MgtE intracellular region</fullName>
    </submittedName>
</protein>
<dbReference type="KEGG" id="aar:Acear_1641"/>
<keyword evidence="5" id="KW-1185">Reference proteome</keyword>
<dbReference type="Pfam" id="PF03448">
    <property type="entry name" value="MgtE_N"/>
    <property type="match status" value="1"/>
</dbReference>
<evidence type="ECO:0000259" key="3">
    <source>
        <dbReference type="Pfam" id="PF03448"/>
    </source>
</evidence>
<sequence length="179" mass="20217">MKKFFLSILAIILSIIVVVIGLQMFGIMDVKGIAINQMKKIPVAKQMIAGQEIQTELEAELEQEEEKVAELTQENQELKNRLEGRNSELKDKQSTIETLEEELANLETQQQERKNRIKKLVDMYQAMDAANVAQVIPELKDSLAIRILQELEAEHAGDILSQLPPEEAARYSDILSGES</sequence>
<proteinExistence type="predicted"/>
<dbReference type="HOGENOM" id="CLU_1500369_0_0_9"/>
<dbReference type="OrthoDB" id="2112096at2"/>
<dbReference type="SUPFAM" id="SSF158791">
    <property type="entry name" value="MgtE N-terminal domain-like"/>
    <property type="match status" value="1"/>
</dbReference>
<name>D9QRK5_ACEAZ</name>
<dbReference type="InterPro" id="IPR006668">
    <property type="entry name" value="Mg_transptr_MgtE_intracell_dom"/>
</dbReference>
<keyword evidence="2" id="KW-0472">Membrane</keyword>
<dbReference type="Proteomes" id="UP000001661">
    <property type="component" value="Chromosome"/>
</dbReference>
<gene>
    <name evidence="4" type="ordered locus">Acear_1641</name>
</gene>
<accession>D9QRK5</accession>
<dbReference type="RefSeq" id="WP_013278591.1">
    <property type="nucleotide sequence ID" value="NC_014378.1"/>
</dbReference>
<feature type="transmembrane region" description="Helical" evidence="2">
    <location>
        <begin position="6"/>
        <end position="30"/>
    </location>
</feature>
<dbReference type="eggNOG" id="COG3334">
    <property type="taxonomic scope" value="Bacteria"/>
</dbReference>
<evidence type="ECO:0000313" key="4">
    <source>
        <dbReference type="EMBL" id="ADL13146.1"/>
    </source>
</evidence>
<dbReference type="EMBL" id="CP002105">
    <property type="protein sequence ID" value="ADL13146.1"/>
    <property type="molecule type" value="Genomic_DNA"/>
</dbReference>
<evidence type="ECO:0000256" key="1">
    <source>
        <dbReference type="SAM" id="Coils"/>
    </source>
</evidence>
<organism evidence="4 5">
    <name type="scientific">Acetohalobium arabaticum (strain ATCC 49924 / DSM 5501 / Z-7288)</name>
    <dbReference type="NCBI Taxonomy" id="574087"/>
    <lineage>
        <taxon>Bacteria</taxon>
        <taxon>Bacillati</taxon>
        <taxon>Bacillota</taxon>
        <taxon>Clostridia</taxon>
        <taxon>Halanaerobiales</taxon>
        <taxon>Halobacteroidaceae</taxon>
        <taxon>Acetohalobium</taxon>
    </lineage>
</organism>
<keyword evidence="1" id="KW-0175">Coiled coil</keyword>
<feature type="coiled-coil region" evidence="1">
    <location>
        <begin position="47"/>
        <end position="123"/>
    </location>
</feature>
<feature type="domain" description="Magnesium transporter MgtE intracellular" evidence="3">
    <location>
        <begin position="123"/>
        <end position="175"/>
    </location>
</feature>
<dbReference type="STRING" id="574087.Acear_1641"/>
<evidence type="ECO:0000256" key="2">
    <source>
        <dbReference type="SAM" id="Phobius"/>
    </source>
</evidence>